<organism evidence="2 3">
    <name type="scientific">Coleophoma cylindrospora</name>
    <dbReference type="NCBI Taxonomy" id="1849047"/>
    <lineage>
        <taxon>Eukaryota</taxon>
        <taxon>Fungi</taxon>
        <taxon>Dikarya</taxon>
        <taxon>Ascomycota</taxon>
        <taxon>Pezizomycotina</taxon>
        <taxon>Leotiomycetes</taxon>
        <taxon>Helotiales</taxon>
        <taxon>Dermateaceae</taxon>
        <taxon>Coleophoma</taxon>
    </lineage>
</organism>
<dbReference type="AlphaFoldDB" id="A0A3D8QSX4"/>
<protein>
    <recommendedName>
        <fullName evidence="4">IgE-binding protein</fullName>
    </recommendedName>
</protein>
<sequence length="196" mass="19713">MFCKTLLASALAGLAVAAPAPIAQRQEASSFSAIAVHSTSAVHLQSINANGGKFWVGAEKPTSTYCPLSTGCPAGNITTFAAGASTGTLSLSVEVPGGQQVYVDPSGALSFTVPHSAFMPAGSQTGPFVYTAAASNQTVGTLTFGNGTQGFFACPDDAVSAWQVYVFTAGSNSTSSCIGIGLSTVNEPAIAAWEYA</sequence>
<keyword evidence="1" id="KW-0732">Signal</keyword>
<gene>
    <name evidence="2" type="ORF">BP6252_10564</name>
</gene>
<dbReference type="OrthoDB" id="5430620at2759"/>
<evidence type="ECO:0000256" key="1">
    <source>
        <dbReference type="SAM" id="SignalP"/>
    </source>
</evidence>
<dbReference type="EMBL" id="PDLM01000012">
    <property type="protein sequence ID" value="RDW64913.1"/>
    <property type="molecule type" value="Genomic_DNA"/>
</dbReference>
<evidence type="ECO:0008006" key="4">
    <source>
        <dbReference type="Google" id="ProtNLM"/>
    </source>
</evidence>
<evidence type="ECO:0000313" key="2">
    <source>
        <dbReference type="EMBL" id="RDW64913.1"/>
    </source>
</evidence>
<dbReference type="InterPro" id="IPR052820">
    <property type="entry name" value="PhiA_domain"/>
</dbReference>
<proteinExistence type="predicted"/>
<feature type="chain" id="PRO_5017670435" description="IgE-binding protein" evidence="1">
    <location>
        <begin position="18"/>
        <end position="196"/>
    </location>
</feature>
<comment type="caution">
    <text evidence="2">The sequence shown here is derived from an EMBL/GenBank/DDBJ whole genome shotgun (WGS) entry which is preliminary data.</text>
</comment>
<keyword evidence="3" id="KW-1185">Reference proteome</keyword>
<accession>A0A3D8QSX4</accession>
<evidence type="ECO:0000313" key="3">
    <source>
        <dbReference type="Proteomes" id="UP000256645"/>
    </source>
</evidence>
<dbReference type="STRING" id="1849047.A0A3D8QSX4"/>
<dbReference type="Proteomes" id="UP000256645">
    <property type="component" value="Unassembled WGS sequence"/>
</dbReference>
<reference evidence="2 3" key="1">
    <citation type="journal article" date="2018" name="IMA Fungus">
        <title>IMA Genome-F 9: Draft genome sequence of Annulohypoxylon stygium, Aspergillus mulundensis, Berkeleyomyces basicola (syn. Thielaviopsis basicola), Ceratocystis smalleyi, two Cercospora beticola strains, Coleophoma cylindrospora, Fusarium fracticaudum, Phialophora cf. hyalina, and Morchella septimelata.</title>
        <authorList>
            <person name="Wingfield B.D."/>
            <person name="Bills G.F."/>
            <person name="Dong Y."/>
            <person name="Huang W."/>
            <person name="Nel W.J."/>
            <person name="Swalarsk-Parry B.S."/>
            <person name="Vaghefi N."/>
            <person name="Wilken P.M."/>
            <person name="An Z."/>
            <person name="de Beer Z.W."/>
            <person name="De Vos L."/>
            <person name="Chen L."/>
            <person name="Duong T.A."/>
            <person name="Gao Y."/>
            <person name="Hammerbacher A."/>
            <person name="Kikkert J.R."/>
            <person name="Li Y."/>
            <person name="Li H."/>
            <person name="Li K."/>
            <person name="Li Q."/>
            <person name="Liu X."/>
            <person name="Ma X."/>
            <person name="Naidoo K."/>
            <person name="Pethybridge S.J."/>
            <person name="Sun J."/>
            <person name="Steenkamp E.T."/>
            <person name="van der Nest M.A."/>
            <person name="van Wyk S."/>
            <person name="Wingfield M.J."/>
            <person name="Xiong C."/>
            <person name="Yue Q."/>
            <person name="Zhang X."/>
        </authorList>
    </citation>
    <scope>NUCLEOTIDE SEQUENCE [LARGE SCALE GENOMIC DNA]</scope>
    <source>
        <strain evidence="2 3">BP6252</strain>
    </source>
</reference>
<name>A0A3D8QSX4_9HELO</name>
<dbReference type="PANTHER" id="PTHR42047">
    <property type="entry name" value="PROTEIN, PUTATIVE (AFU_ORTHOLOGUE AFUA_6G03560)-RELATED"/>
    <property type="match status" value="1"/>
</dbReference>
<dbReference type="PANTHER" id="PTHR42047:SF1">
    <property type="entry name" value="PROTEIN, PUTATIVE (AFU_ORTHOLOGUE AFUA_6G03560)-RELATED"/>
    <property type="match status" value="1"/>
</dbReference>
<feature type="signal peptide" evidence="1">
    <location>
        <begin position="1"/>
        <end position="17"/>
    </location>
</feature>